<keyword evidence="2" id="KW-1185">Reference proteome</keyword>
<name>A0A7D4SMF6_9GAMM</name>
<dbReference type="Proteomes" id="UP000504724">
    <property type="component" value="Chromosome"/>
</dbReference>
<sequence length="299" mass="33842">MLSLITGNDFLNRLADASVGKHLFVPGIEDDLSRRSQPAGYAGEPSDTRFLASDVQVERGFQYSENMSLQLTTKEGDRVTVDFRQLYASYQSYKEMMYAETRYAQDQPQGNAFYKSFETMQTMAFAERFAFSVQGELNLDELKAVFEVFDQVDAIANQFYGGNLEQALQSAQTLKMDFGQLQSMQLNLTQSASYSSLQQQAAIAEYGAVQDVNQSVNGINKFSSLEQLPEYYQKWQSALETLNEWFEDASKTWVQLTAKVAAQRFPDQGSEQMWLARMESFHRQLDGFNVPTSALRAAS</sequence>
<reference evidence="1 2" key="1">
    <citation type="submission" date="2020-05" db="EMBL/GenBank/DDBJ databases">
        <title>Thiomicrorhabdus sediminis sp.nov. and Thiomicrorhabdus xiamenensis sp.nov., novel sulfur-oxidizing bacteria isolated from coastal sediment.</title>
        <authorList>
            <person name="Liu X."/>
        </authorList>
    </citation>
    <scope>NUCLEOTIDE SEQUENCE [LARGE SCALE GENOMIC DNA]</scope>
    <source>
        <strain evidence="1 2">G2</strain>
    </source>
</reference>
<accession>A0A7D4SMF6</accession>
<dbReference type="KEGG" id="txa:HQN79_02390"/>
<evidence type="ECO:0000313" key="1">
    <source>
        <dbReference type="EMBL" id="QKI88501.1"/>
    </source>
</evidence>
<protein>
    <submittedName>
        <fullName evidence="1">Uncharacterized protein</fullName>
    </submittedName>
</protein>
<dbReference type="AlphaFoldDB" id="A0A7D4SMF6"/>
<dbReference type="EMBL" id="CP054020">
    <property type="protein sequence ID" value="QKI88501.1"/>
    <property type="molecule type" value="Genomic_DNA"/>
</dbReference>
<evidence type="ECO:0000313" key="2">
    <source>
        <dbReference type="Proteomes" id="UP000504724"/>
    </source>
</evidence>
<proteinExistence type="predicted"/>
<organism evidence="1 2">
    <name type="scientific">Thiomicrorhabdus xiamenensis</name>
    <dbReference type="NCBI Taxonomy" id="2739063"/>
    <lineage>
        <taxon>Bacteria</taxon>
        <taxon>Pseudomonadati</taxon>
        <taxon>Pseudomonadota</taxon>
        <taxon>Gammaproteobacteria</taxon>
        <taxon>Thiotrichales</taxon>
        <taxon>Piscirickettsiaceae</taxon>
        <taxon>Thiomicrorhabdus</taxon>
    </lineage>
</organism>
<gene>
    <name evidence="1" type="ORF">HQN79_02390</name>
</gene>
<dbReference type="RefSeq" id="WP_173284099.1">
    <property type="nucleotide sequence ID" value="NZ_CP054020.1"/>
</dbReference>